<evidence type="ECO:0000313" key="3">
    <source>
        <dbReference type="Proteomes" id="UP000006820"/>
    </source>
</evidence>
<evidence type="ECO:0000313" key="2">
    <source>
        <dbReference type="EMBL" id="BAD56898.1"/>
    </source>
</evidence>
<name>Q5YY43_NOCFA</name>
<accession>Q5YY43</accession>
<gene>
    <name evidence="2" type="ordered locus">NFA_20520</name>
</gene>
<keyword evidence="3" id="KW-1185">Reference proteome</keyword>
<proteinExistence type="predicted"/>
<dbReference type="Proteomes" id="UP000006820">
    <property type="component" value="Chromosome"/>
</dbReference>
<sequence length="124" mass="14055">MTTVDSDDRPNARRKRRQFTPEQKAGFAKIGNDSAKLLERFADRLRPEVLAQCRTYSEVGEWTLLIDNLCASLVKDKILISSAERDALADLLPMFGDPEQNAYLVYIDSYDRVLEALNVSSELT</sequence>
<reference evidence="2 3" key="1">
    <citation type="journal article" date="2004" name="Proc. Natl. Acad. Sci. U.S.A.">
        <title>The complete genomic sequence of Nocardia farcinica IFM 10152.</title>
        <authorList>
            <person name="Ishikawa J."/>
            <person name="Yamashita A."/>
            <person name="Mikami Y."/>
            <person name="Hoshino Y."/>
            <person name="Kurita H."/>
            <person name="Hotta K."/>
            <person name="Shiba T."/>
            <person name="Hattori M."/>
        </authorList>
    </citation>
    <scope>NUCLEOTIDE SEQUENCE [LARGE SCALE GENOMIC DNA]</scope>
    <source>
        <strain evidence="2 3">IFM 10152</strain>
    </source>
</reference>
<evidence type="ECO:0000256" key="1">
    <source>
        <dbReference type="SAM" id="MobiDB-lite"/>
    </source>
</evidence>
<dbReference type="HOGENOM" id="CLU_2001481_0_0_11"/>
<dbReference type="eggNOG" id="ENOG5032CM1">
    <property type="taxonomic scope" value="Bacteria"/>
</dbReference>
<protein>
    <submittedName>
        <fullName evidence="2">Uncharacterized protein</fullName>
    </submittedName>
</protein>
<feature type="region of interest" description="Disordered" evidence="1">
    <location>
        <begin position="1"/>
        <end position="23"/>
    </location>
</feature>
<dbReference type="AlphaFoldDB" id="Q5YY43"/>
<feature type="compositionally biased region" description="Basic and acidic residues" evidence="1">
    <location>
        <begin position="1"/>
        <end position="11"/>
    </location>
</feature>
<dbReference type="KEGG" id="nfa:NFA_20520"/>
<organism evidence="2 3">
    <name type="scientific">Nocardia farcinica (strain IFM 10152)</name>
    <dbReference type="NCBI Taxonomy" id="247156"/>
    <lineage>
        <taxon>Bacteria</taxon>
        <taxon>Bacillati</taxon>
        <taxon>Actinomycetota</taxon>
        <taxon>Actinomycetes</taxon>
        <taxon>Mycobacteriales</taxon>
        <taxon>Nocardiaceae</taxon>
        <taxon>Nocardia</taxon>
    </lineage>
</organism>
<dbReference type="EMBL" id="AP006618">
    <property type="protein sequence ID" value="BAD56898.1"/>
    <property type="molecule type" value="Genomic_DNA"/>
</dbReference>
<dbReference type="STRING" id="247156.NFA_20520"/>